<dbReference type="OrthoDB" id="7205167at2"/>
<name>A0A1I1W0H3_9RHOB</name>
<dbReference type="Proteomes" id="UP000325289">
    <property type="component" value="Unassembled WGS sequence"/>
</dbReference>
<evidence type="ECO:0008006" key="3">
    <source>
        <dbReference type="Google" id="ProtNLM"/>
    </source>
</evidence>
<gene>
    <name evidence="1" type="ORF">SAMN04515678_10461</name>
</gene>
<reference evidence="1 2" key="1">
    <citation type="submission" date="2016-10" db="EMBL/GenBank/DDBJ databases">
        <authorList>
            <person name="Varghese N."/>
            <person name="Submissions S."/>
        </authorList>
    </citation>
    <scope>NUCLEOTIDE SEQUENCE [LARGE SCALE GENOMIC DNA]</scope>
    <source>
        <strain evidence="2">YIM D21,KCTC 23444,ACCC 10710</strain>
    </source>
</reference>
<proteinExistence type="predicted"/>
<protein>
    <recommendedName>
        <fullName evidence="3">DUF1150 family protein</fullName>
    </recommendedName>
</protein>
<evidence type="ECO:0000313" key="2">
    <source>
        <dbReference type="Proteomes" id="UP000325289"/>
    </source>
</evidence>
<dbReference type="AlphaFoldDB" id="A0A1I1W0H3"/>
<keyword evidence="2" id="KW-1185">Reference proteome</keyword>
<sequence length="75" mass="8264">MQTKVNFDALDEGRTVYVRPVAVAELPDEVKSQADGLDTLYAVHRADGERLALVKDRGMAFVLARQNDLAPVTVH</sequence>
<evidence type="ECO:0000313" key="1">
    <source>
        <dbReference type="EMBL" id="SFD88692.1"/>
    </source>
</evidence>
<accession>A0A1I1W0H3</accession>
<dbReference type="InterPro" id="IPR009531">
    <property type="entry name" value="DUF1150"/>
</dbReference>
<dbReference type="RefSeq" id="WP_149755313.1">
    <property type="nucleotide sequence ID" value="NZ_FOMS01000004.1"/>
</dbReference>
<organism evidence="1 2">
    <name type="scientific">Roseivivax sediminis</name>
    <dbReference type="NCBI Taxonomy" id="936889"/>
    <lineage>
        <taxon>Bacteria</taxon>
        <taxon>Pseudomonadati</taxon>
        <taxon>Pseudomonadota</taxon>
        <taxon>Alphaproteobacteria</taxon>
        <taxon>Rhodobacterales</taxon>
        <taxon>Roseobacteraceae</taxon>
        <taxon>Roseivivax</taxon>
    </lineage>
</organism>
<dbReference type="Pfam" id="PF06620">
    <property type="entry name" value="DUF1150"/>
    <property type="match status" value="1"/>
</dbReference>
<dbReference type="EMBL" id="FOMS01000004">
    <property type="protein sequence ID" value="SFD88692.1"/>
    <property type="molecule type" value="Genomic_DNA"/>
</dbReference>